<organism evidence="1 2">
    <name type="scientific">Candidatus Falkowbacteria bacterium RIFOXYA2_FULL_47_9</name>
    <dbReference type="NCBI Taxonomy" id="1797995"/>
    <lineage>
        <taxon>Bacteria</taxon>
        <taxon>Candidatus Falkowiibacteriota</taxon>
    </lineage>
</organism>
<dbReference type="AlphaFoldDB" id="A0A1F5SQP0"/>
<reference evidence="1 2" key="1">
    <citation type="journal article" date="2016" name="Nat. Commun.">
        <title>Thousands of microbial genomes shed light on interconnected biogeochemical processes in an aquifer system.</title>
        <authorList>
            <person name="Anantharaman K."/>
            <person name="Brown C.T."/>
            <person name="Hug L.A."/>
            <person name="Sharon I."/>
            <person name="Castelle C.J."/>
            <person name="Probst A.J."/>
            <person name="Thomas B.C."/>
            <person name="Singh A."/>
            <person name="Wilkins M.J."/>
            <person name="Karaoz U."/>
            <person name="Brodie E.L."/>
            <person name="Williams K.H."/>
            <person name="Hubbard S.S."/>
            <person name="Banfield J.F."/>
        </authorList>
    </citation>
    <scope>NUCLEOTIDE SEQUENCE [LARGE SCALE GENOMIC DNA]</scope>
</reference>
<gene>
    <name evidence="1" type="ORF">A2242_03630</name>
</gene>
<protein>
    <submittedName>
        <fullName evidence="1">Uncharacterized protein</fullName>
    </submittedName>
</protein>
<dbReference type="EMBL" id="MFGC01000005">
    <property type="protein sequence ID" value="OGF28866.1"/>
    <property type="molecule type" value="Genomic_DNA"/>
</dbReference>
<name>A0A1F5SQP0_9BACT</name>
<accession>A0A1F5SQP0</accession>
<evidence type="ECO:0000313" key="1">
    <source>
        <dbReference type="EMBL" id="OGF28866.1"/>
    </source>
</evidence>
<comment type="caution">
    <text evidence="1">The sequence shown here is derived from an EMBL/GenBank/DDBJ whole genome shotgun (WGS) entry which is preliminary data.</text>
</comment>
<proteinExistence type="predicted"/>
<dbReference type="Proteomes" id="UP000178925">
    <property type="component" value="Unassembled WGS sequence"/>
</dbReference>
<evidence type="ECO:0000313" key="2">
    <source>
        <dbReference type="Proteomes" id="UP000178925"/>
    </source>
</evidence>
<sequence length="96" mass="10955">MPHDELDRVLQEMQDITARRKIIFQSKRSGDSVSADAVKVLDEREAVVAEQFVALDIPTERQEEIITVAKFFSFWADRSDSETIAKIRAHVSLPLL</sequence>